<evidence type="ECO:0000256" key="3">
    <source>
        <dbReference type="ARBA" id="ARBA00022912"/>
    </source>
</evidence>
<dbReference type="EC" id="3.1.3.48" evidence="5"/>
<evidence type="ECO:0000256" key="2">
    <source>
        <dbReference type="ARBA" id="ARBA00022801"/>
    </source>
</evidence>
<dbReference type="SUPFAM" id="SSF89550">
    <property type="entry name" value="PHP domain-like"/>
    <property type="match status" value="1"/>
</dbReference>
<proteinExistence type="inferred from homology"/>
<dbReference type="Pfam" id="PF19567">
    <property type="entry name" value="CpsB_CapC"/>
    <property type="match status" value="1"/>
</dbReference>
<feature type="coiled-coil region" evidence="6">
    <location>
        <begin position="45"/>
        <end position="72"/>
    </location>
</feature>
<gene>
    <name evidence="7" type="ORF">FZC74_07345</name>
</gene>
<dbReference type="AlphaFoldDB" id="A0AA95B709"/>
<evidence type="ECO:0000256" key="6">
    <source>
        <dbReference type="SAM" id="Coils"/>
    </source>
</evidence>
<evidence type="ECO:0000313" key="8">
    <source>
        <dbReference type="Proteomes" id="UP000323393"/>
    </source>
</evidence>
<dbReference type="PANTHER" id="PTHR39181:SF1">
    <property type="entry name" value="TYROSINE-PROTEIN PHOSPHATASE YWQE"/>
    <property type="match status" value="1"/>
</dbReference>
<dbReference type="EMBL" id="VTEU01000002">
    <property type="protein sequence ID" value="TYS59961.1"/>
    <property type="molecule type" value="Genomic_DNA"/>
</dbReference>
<dbReference type="GO" id="GO:0030145">
    <property type="term" value="F:manganese ion binding"/>
    <property type="evidence" value="ECO:0007669"/>
    <property type="project" value="UniProtKB-UniRule"/>
</dbReference>
<comment type="caution">
    <text evidence="7">The sequence shown here is derived from an EMBL/GenBank/DDBJ whole genome shotgun (WGS) entry which is preliminary data.</text>
</comment>
<organism evidence="7 8">
    <name type="scientific">Sutcliffiella horikoshii</name>
    <dbReference type="NCBI Taxonomy" id="79883"/>
    <lineage>
        <taxon>Bacteria</taxon>
        <taxon>Bacillati</taxon>
        <taxon>Bacillota</taxon>
        <taxon>Bacilli</taxon>
        <taxon>Bacillales</taxon>
        <taxon>Bacillaceae</taxon>
        <taxon>Sutcliffiella</taxon>
    </lineage>
</organism>
<keyword evidence="6" id="KW-0175">Coiled coil</keyword>
<dbReference type="GO" id="GO:0004725">
    <property type="term" value="F:protein tyrosine phosphatase activity"/>
    <property type="evidence" value="ECO:0007669"/>
    <property type="project" value="UniProtKB-UniRule"/>
</dbReference>
<comment type="similarity">
    <text evidence="1 5">Belongs to the metallo-dependent hydrolases superfamily. CpsB/CapC family.</text>
</comment>
<accession>A0AA95B709</accession>
<dbReference type="RefSeq" id="WP_148965438.1">
    <property type="nucleotide sequence ID" value="NZ_VTEU01000002.1"/>
</dbReference>
<dbReference type="InterPro" id="IPR016667">
    <property type="entry name" value="Caps_polysacc_synth_CpsB/CapC"/>
</dbReference>
<dbReference type="PANTHER" id="PTHR39181">
    <property type="entry name" value="TYROSINE-PROTEIN PHOSPHATASE YWQE"/>
    <property type="match status" value="1"/>
</dbReference>
<name>A0AA95B709_9BACI</name>
<dbReference type="InterPro" id="IPR016195">
    <property type="entry name" value="Pol/histidinol_Pase-like"/>
</dbReference>
<sequence>MIDIHCHILPSVDDGARHMTESLEMARAAYSEGITKIVATPHHNNGQYNNTREEILEKVEELNERLEKEGINITVLPGQESRISGELLEQYERDELLTMNDGDKYIFIELPSSQVPLYTEKIIYDIQMKGLTPIIVHPERNAELIENPEKLYQLVKKGACTQVTAASVAGKFGKKIKKFSLELIEANLTHFVASDAHNLKGRNFQMAEAFNVIEKECGTDTKYLLLENAELLVEGSMIIKEVPERIKKKKKLFGILG</sequence>
<dbReference type="PIRSF" id="PIRSF016557">
    <property type="entry name" value="Caps_synth_CpsB"/>
    <property type="match status" value="1"/>
</dbReference>
<reference evidence="7 8" key="1">
    <citation type="submission" date="2019-08" db="EMBL/GenBank/DDBJ databases">
        <title>Bacillus genomes from the desert of Cuatro Cienegas, Coahuila.</title>
        <authorList>
            <person name="Olmedo-Alvarez G."/>
        </authorList>
    </citation>
    <scope>NUCLEOTIDE SEQUENCE [LARGE SCALE GENOMIC DNA]</scope>
    <source>
        <strain evidence="7 8">CH88_3T</strain>
    </source>
</reference>
<protein>
    <recommendedName>
        <fullName evidence="5">Tyrosine-protein phosphatase</fullName>
        <ecNumber evidence="5">3.1.3.48</ecNumber>
    </recommendedName>
</protein>
<evidence type="ECO:0000256" key="4">
    <source>
        <dbReference type="ARBA" id="ARBA00051722"/>
    </source>
</evidence>
<dbReference type="Proteomes" id="UP000323393">
    <property type="component" value="Unassembled WGS sequence"/>
</dbReference>
<evidence type="ECO:0000256" key="1">
    <source>
        <dbReference type="ARBA" id="ARBA00005750"/>
    </source>
</evidence>
<keyword evidence="2 5" id="KW-0378">Hydrolase</keyword>
<comment type="catalytic activity">
    <reaction evidence="4 5">
        <text>O-phospho-L-tyrosyl-[protein] + H2O = L-tyrosyl-[protein] + phosphate</text>
        <dbReference type="Rhea" id="RHEA:10684"/>
        <dbReference type="Rhea" id="RHEA-COMP:10136"/>
        <dbReference type="Rhea" id="RHEA-COMP:20101"/>
        <dbReference type="ChEBI" id="CHEBI:15377"/>
        <dbReference type="ChEBI" id="CHEBI:43474"/>
        <dbReference type="ChEBI" id="CHEBI:46858"/>
        <dbReference type="ChEBI" id="CHEBI:61978"/>
        <dbReference type="EC" id="3.1.3.48"/>
    </reaction>
</comment>
<dbReference type="Gene3D" id="3.20.20.140">
    <property type="entry name" value="Metal-dependent hydrolases"/>
    <property type="match status" value="1"/>
</dbReference>
<evidence type="ECO:0000256" key="5">
    <source>
        <dbReference type="PIRNR" id="PIRNR016557"/>
    </source>
</evidence>
<keyword evidence="3 5" id="KW-0904">Protein phosphatase</keyword>
<evidence type="ECO:0000313" key="7">
    <source>
        <dbReference type="EMBL" id="TYS59961.1"/>
    </source>
</evidence>